<dbReference type="PANTHER" id="PTHR48059">
    <property type="entry name" value="POLYGALACTURONASE INHIBITOR 1"/>
    <property type="match status" value="1"/>
</dbReference>
<comment type="subcellular location">
    <subcellularLocation>
        <location evidence="1">Cell envelope</location>
    </subcellularLocation>
</comment>
<organism evidence="3 4">
    <name type="scientific">Eleusine coracana subsp. coracana</name>
    <dbReference type="NCBI Taxonomy" id="191504"/>
    <lineage>
        <taxon>Eukaryota</taxon>
        <taxon>Viridiplantae</taxon>
        <taxon>Streptophyta</taxon>
        <taxon>Embryophyta</taxon>
        <taxon>Tracheophyta</taxon>
        <taxon>Spermatophyta</taxon>
        <taxon>Magnoliopsida</taxon>
        <taxon>Liliopsida</taxon>
        <taxon>Poales</taxon>
        <taxon>Poaceae</taxon>
        <taxon>PACMAD clade</taxon>
        <taxon>Chloridoideae</taxon>
        <taxon>Cynodonteae</taxon>
        <taxon>Eleusininae</taxon>
        <taxon>Eleusine</taxon>
    </lineage>
</organism>
<sequence length="161" mass="17725">MTMKTRSLLVVVLVLVVLIQLAAASGSGKKTTKKVDRRCHSGDKAALLAVKSALGNPYHFGHLGTHPFRHCQALQPFSPHHLMDWGISFNLSSTVAAMPDQLYFSHNAIYGGIPAQVANPTNLQFFNVSYNRLYGQIPAGDNMSRCDVFSFQHNKMQLPTV</sequence>
<comment type="caution">
    <text evidence="3">The sequence shown here is derived from an EMBL/GenBank/DDBJ whole genome shotgun (WGS) entry which is preliminary data.</text>
</comment>
<dbReference type="Gene3D" id="3.80.10.10">
    <property type="entry name" value="Ribonuclease Inhibitor"/>
    <property type="match status" value="1"/>
</dbReference>
<dbReference type="AlphaFoldDB" id="A0AAV5FKS5"/>
<feature type="chain" id="PRO_5043450479" evidence="2">
    <location>
        <begin position="25"/>
        <end position="161"/>
    </location>
</feature>
<gene>
    <name evidence="3" type="primary">gb25259</name>
    <name evidence="3" type="ORF">PR202_gb25259</name>
</gene>
<feature type="signal peptide" evidence="2">
    <location>
        <begin position="1"/>
        <end position="24"/>
    </location>
</feature>
<dbReference type="EMBL" id="BQKI01000088">
    <property type="protein sequence ID" value="GJN36403.1"/>
    <property type="molecule type" value="Genomic_DNA"/>
</dbReference>
<evidence type="ECO:0000313" key="3">
    <source>
        <dbReference type="EMBL" id="GJN36403.1"/>
    </source>
</evidence>
<evidence type="ECO:0000256" key="2">
    <source>
        <dbReference type="SAM" id="SignalP"/>
    </source>
</evidence>
<accession>A0AAV5FKS5</accession>
<name>A0AAV5FKS5_ELECO</name>
<evidence type="ECO:0000313" key="4">
    <source>
        <dbReference type="Proteomes" id="UP001054889"/>
    </source>
</evidence>
<dbReference type="Proteomes" id="UP001054889">
    <property type="component" value="Unassembled WGS sequence"/>
</dbReference>
<keyword evidence="2" id="KW-0732">Signal</keyword>
<protein>
    <submittedName>
        <fullName evidence="3">Uncharacterized protein</fullName>
    </submittedName>
</protein>
<reference evidence="3" key="1">
    <citation type="journal article" date="2018" name="DNA Res.">
        <title>Multiple hybrid de novo genome assembly of finger millet, an orphan allotetraploid crop.</title>
        <authorList>
            <person name="Hatakeyama M."/>
            <person name="Aluri S."/>
            <person name="Balachadran M.T."/>
            <person name="Sivarajan S.R."/>
            <person name="Patrignani A."/>
            <person name="Gruter S."/>
            <person name="Poveda L."/>
            <person name="Shimizu-Inatsugi R."/>
            <person name="Baeten J."/>
            <person name="Francoijs K.J."/>
            <person name="Nataraja K.N."/>
            <person name="Reddy Y.A.N."/>
            <person name="Phadnis S."/>
            <person name="Ravikumar R.L."/>
            <person name="Schlapbach R."/>
            <person name="Sreeman S.M."/>
            <person name="Shimizu K.K."/>
        </authorList>
    </citation>
    <scope>NUCLEOTIDE SEQUENCE</scope>
</reference>
<keyword evidence="4" id="KW-1185">Reference proteome</keyword>
<dbReference type="InterPro" id="IPR032675">
    <property type="entry name" value="LRR_dom_sf"/>
</dbReference>
<dbReference type="SUPFAM" id="SSF52058">
    <property type="entry name" value="L domain-like"/>
    <property type="match status" value="1"/>
</dbReference>
<reference evidence="3" key="2">
    <citation type="submission" date="2021-12" db="EMBL/GenBank/DDBJ databases">
        <title>Resequencing data analysis of finger millet.</title>
        <authorList>
            <person name="Hatakeyama M."/>
            <person name="Aluri S."/>
            <person name="Balachadran M.T."/>
            <person name="Sivarajan S.R."/>
            <person name="Poveda L."/>
            <person name="Shimizu-Inatsugi R."/>
            <person name="Schlapbach R."/>
            <person name="Sreeman S.M."/>
            <person name="Shimizu K.K."/>
        </authorList>
    </citation>
    <scope>NUCLEOTIDE SEQUENCE</scope>
</reference>
<proteinExistence type="predicted"/>
<evidence type="ECO:0000256" key="1">
    <source>
        <dbReference type="ARBA" id="ARBA00004196"/>
    </source>
</evidence>
<dbReference type="InterPro" id="IPR051848">
    <property type="entry name" value="PGIP"/>
</dbReference>
<dbReference type="PANTHER" id="PTHR48059:SF4">
    <property type="entry name" value="POLYGALACTURONASE INHIBITOR 1-RELATED"/>
    <property type="match status" value="1"/>
</dbReference>